<name>A0ACB1B592_MELEN</name>
<accession>A0ACB1B592</accession>
<organism evidence="1 2">
    <name type="scientific">Meloidogyne enterolobii</name>
    <name type="common">Root-knot nematode worm</name>
    <name type="synonym">Meloidogyne mayaguensis</name>
    <dbReference type="NCBI Taxonomy" id="390850"/>
    <lineage>
        <taxon>Eukaryota</taxon>
        <taxon>Metazoa</taxon>
        <taxon>Ecdysozoa</taxon>
        <taxon>Nematoda</taxon>
        <taxon>Chromadorea</taxon>
        <taxon>Rhabditida</taxon>
        <taxon>Tylenchina</taxon>
        <taxon>Tylenchomorpha</taxon>
        <taxon>Tylenchoidea</taxon>
        <taxon>Meloidogynidae</taxon>
        <taxon>Meloidogyninae</taxon>
        <taxon>Meloidogyne</taxon>
    </lineage>
</organism>
<dbReference type="EMBL" id="CAVMJV010000162">
    <property type="protein sequence ID" value="CAK5118239.1"/>
    <property type="molecule type" value="Genomic_DNA"/>
</dbReference>
<keyword evidence="2" id="KW-1185">Reference proteome</keyword>
<evidence type="ECO:0000313" key="1">
    <source>
        <dbReference type="EMBL" id="CAK5118239.1"/>
    </source>
</evidence>
<evidence type="ECO:0000313" key="2">
    <source>
        <dbReference type="Proteomes" id="UP001497535"/>
    </source>
</evidence>
<gene>
    <name evidence="1" type="ORF">MENTE1834_LOCUS46227</name>
</gene>
<dbReference type="Proteomes" id="UP001497535">
    <property type="component" value="Unassembled WGS sequence"/>
</dbReference>
<comment type="caution">
    <text evidence="1">The sequence shown here is derived from an EMBL/GenBank/DDBJ whole genome shotgun (WGS) entry which is preliminary data.</text>
</comment>
<proteinExistence type="predicted"/>
<reference evidence="1" key="1">
    <citation type="submission" date="2023-11" db="EMBL/GenBank/DDBJ databases">
        <authorList>
            <person name="Poullet M."/>
        </authorList>
    </citation>
    <scope>NUCLEOTIDE SEQUENCE</scope>
    <source>
        <strain evidence="1">E1834</strain>
    </source>
</reference>
<sequence>MFPPIQLNKEVNKVVPYKYWWNATRLVNVDNNTTPVQHDFMSFRDPVAPAYVVVGRPGNTEEMEQLSDIPYLERIKEYTDFSMTLLHYPGSVAKKSLITVRQVDVLQGNVPMEFALEKTFSSYNIKEICNSMEGNVKNKYQLESSRLISDRKRHEKFLEDTIEFSIHNYADLEEKEPDLVYPALSKNEDMDKAKEFLLKEISITAGENSKIRALLYSYNLKREHPLDTHLNEMYKLAIKGVCVSNYQQILKNQAYLKNQQVQEAIRQFTQKILMGHSKMFGKAPEQKISDDKKSKKSATNKENLQPNVNVKILNLSYSYKRKSQLF</sequence>
<protein>
    <submittedName>
        <fullName evidence="1">Uncharacterized protein</fullName>
    </submittedName>
</protein>